<dbReference type="InterPro" id="IPR035906">
    <property type="entry name" value="MetI-like_sf"/>
</dbReference>
<feature type="transmembrane region" description="Helical" evidence="7">
    <location>
        <begin position="651"/>
        <end position="676"/>
    </location>
</feature>
<feature type="transmembrane region" description="Helical" evidence="7">
    <location>
        <begin position="445"/>
        <end position="462"/>
    </location>
</feature>
<dbReference type="Pfam" id="PF00528">
    <property type="entry name" value="BPD_transp_1"/>
    <property type="match status" value="2"/>
</dbReference>
<dbReference type="PANTHER" id="PTHR30183:SF7">
    <property type="entry name" value="FERRIC TRANSPORT SYSTEM PERMEASE PROTEIN FBPB 1-RELATED"/>
    <property type="match status" value="1"/>
</dbReference>
<evidence type="ECO:0000256" key="2">
    <source>
        <dbReference type="ARBA" id="ARBA00022448"/>
    </source>
</evidence>
<feature type="transmembrane region" description="Helical" evidence="7">
    <location>
        <begin position="87"/>
        <end position="106"/>
    </location>
</feature>
<proteinExistence type="inferred from homology"/>
<comment type="similarity">
    <text evidence="7">Belongs to the binding-protein-dependent transport system permease family.</text>
</comment>
<evidence type="ECO:0000256" key="6">
    <source>
        <dbReference type="ARBA" id="ARBA00023136"/>
    </source>
</evidence>
<keyword evidence="2 7" id="KW-0813">Transport</keyword>
<evidence type="ECO:0000256" key="1">
    <source>
        <dbReference type="ARBA" id="ARBA00004651"/>
    </source>
</evidence>
<gene>
    <name evidence="9" type="ORF">J1G54_04860</name>
</gene>
<dbReference type="InterPro" id="IPR000515">
    <property type="entry name" value="MetI-like"/>
</dbReference>
<feature type="transmembrane region" description="Helical" evidence="7">
    <location>
        <begin position="380"/>
        <end position="399"/>
    </location>
</feature>
<keyword evidence="6 7" id="KW-0472">Membrane</keyword>
<name>A0AAX1M802_GLAPU</name>
<feature type="transmembrane region" description="Helical" evidence="7">
    <location>
        <begin position="230"/>
        <end position="251"/>
    </location>
</feature>
<feature type="transmembrane region" description="Helical" evidence="7">
    <location>
        <begin position="482"/>
        <end position="508"/>
    </location>
</feature>
<evidence type="ECO:0000256" key="7">
    <source>
        <dbReference type="RuleBase" id="RU363032"/>
    </source>
</evidence>
<dbReference type="PROSITE" id="PS50928">
    <property type="entry name" value="ABC_TM1"/>
    <property type="match status" value="2"/>
</dbReference>
<feature type="transmembrane region" description="Helical" evidence="7">
    <location>
        <begin position="319"/>
        <end position="341"/>
    </location>
</feature>
<feature type="transmembrane region" description="Helical" evidence="7">
    <location>
        <begin position="55"/>
        <end position="75"/>
    </location>
</feature>
<feature type="transmembrane region" description="Helical" evidence="7">
    <location>
        <begin position="142"/>
        <end position="169"/>
    </location>
</feature>
<evidence type="ECO:0000256" key="3">
    <source>
        <dbReference type="ARBA" id="ARBA00022475"/>
    </source>
</evidence>
<dbReference type="EMBL" id="CP071491">
    <property type="protein sequence ID" value="QSX18128.1"/>
    <property type="molecule type" value="Genomic_DNA"/>
</dbReference>
<evidence type="ECO:0000256" key="4">
    <source>
        <dbReference type="ARBA" id="ARBA00022692"/>
    </source>
</evidence>
<dbReference type="GO" id="GO:0005886">
    <property type="term" value="C:plasma membrane"/>
    <property type="evidence" value="ECO:0007669"/>
    <property type="project" value="UniProtKB-SubCell"/>
</dbReference>
<dbReference type="PANTHER" id="PTHR30183">
    <property type="entry name" value="MOLYBDENUM TRANSPORT SYSTEM PERMEASE PROTEIN MODB"/>
    <property type="match status" value="1"/>
</dbReference>
<feature type="domain" description="ABC transmembrane type-1" evidence="8">
    <location>
        <begin position="482"/>
        <end position="672"/>
    </location>
</feature>
<dbReference type="Gene3D" id="1.10.3720.10">
    <property type="entry name" value="MetI-like"/>
    <property type="match status" value="2"/>
</dbReference>
<accession>A0AAX1M802</accession>
<feature type="transmembrane region" description="Helical" evidence="7">
    <location>
        <begin position="520"/>
        <end position="540"/>
    </location>
</feature>
<evidence type="ECO:0000259" key="8">
    <source>
        <dbReference type="PROSITE" id="PS50928"/>
    </source>
</evidence>
<organism evidence="9 10">
    <name type="scientific">Glaesserella parasuis</name>
    <name type="common">Haemophilus parasuis</name>
    <dbReference type="NCBI Taxonomy" id="738"/>
    <lineage>
        <taxon>Bacteria</taxon>
        <taxon>Pseudomonadati</taxon>
        <taxon>Pseudomonadota</taxon>
        <taxon>Gammaproteobacteria</taxon>
        <taxon>Pasteurellales</taxon>
        <taxon>Pasteurellaceae</taxon>
        <taxon>Glaesserella</taxon>
    </lineage>
</organism>
<protein>
    <submittedName>
        <fullName evidence="9">Iron ABC transporter permease</fullName>
    </submittedName>
</protein>
<dbReference type="GO" id="GO:0055085">
    <property type="term" value="P:transmembrane transport"/>
    <property type="evidence" value="ECO:0007669"/>
    <property type="project" value="InterPro"/>
</dbReference>
<dbReference type="AlphaFoldDB" id="A0AAX1M802"/>
<feature type="transmembrane region" description="Helical" evidence="7">
    <location>
        <begin position="196"/>
        <end position="218"/>
    </location>
</feature>
<feature type="transmembrane region" description="Helical" evidence="7">
    <location>
        <begin position="609"/>
        <end position="631"/>
    </location>
</feature>
<feature type="domain" description="ABC transmembrane type-1" evidence="8">
    <location>
        <begin position="192"/>
        <end position="396"/>
    </location>
</feature>
<comment type="subcellular location">
    <subcellularLocation>
        <location evidence="1 7">Cell membrane</location>
        <topology evidence="1 7">Multi-pass membrane protein</topology>
    </subcellularLocation>
</comment>
<feature type="transmembrane region" description="Helical" evidence="7">
    <location>
        <begin position="546"/>
        <end position="564"/>
    </location>
</feature>
<dbReference type="Proteomes" id="UP000662736">
    <property type="component" value="Chromosome"/>
</dbReference>
<dbReference type="RefSeq" id="WP_207342909.1">
    <property type="nucleotide sequence ID" value="NZ_CP071491.1"/>
</dbReference>
<reference evidence="9" key="1">
    <citation type="submission" date="2021-03" db="EMBL/GenBank/DDBJ databases">
        <title>Characterization of a novel Integrative Conjugative Element in Glaesserella parasuis.</title>
        <authorList>
            <person name="Hu G."/>
            <person name="Sun H."/>
        </authorList>
    </citation>
    <scope>NUCLEOTIDE SEQUENCE</scope>
    <source>
        <strain evidence="9">GHP1807</strain>
    </source>
</reference>
<feature type="transmembrane region" description="Helical" evidence="7">
    <location>
        <begin position="112"/>
        <end position="130"/>
    </location>
</feature>
<dbReference type="SUPFAM" id="SSF161098">
    <property type="entry name" value="MetI-like"/>
    <property type="match status" value="2"/>
</dbReference>
<evidence type="ECO:0000313" key="9">
    <source>
        <dbReference type="EMBL" id="QSX18128.1"/>
    </source>
</evidence>
<dbReference type="FunFam" id="1.10.3720.10:FF:000120">
    <property type="entry name" value="Iron(III) ABC transporter permease"/>
    <property type="match status" value="1"/>
</dbReference>
<keyword evidence="4 7" id="KW-0812">Transmembrane</keyword>
<keyword evidence="5 7" id="KW-1133">Transmembrane helix</keyword>
<feature type="transmembrane region" description="Helical" evidence="7">
    <location>
        <begin position="21"/>
        <end position="43"/>
    </location>
</feature>
<evidence type="ECO:0000313" key="10">
    <source>
        <dbReference type="Proteomes" id="UP000662736"/>
    </source>
</evidence>
<sequence length="698" mass="77036">MKDCGIDVIEGYANIFFRHSLTWVIFAFLGFCFFPVKALQYGLFGATSAEFQQAMGWNDINLTWIWFFPLLLYLYPNKTPSTLRSKCELFGTVGLFLFIFLSAILAKISLGYAVFFLIVALIALATNALAELKIMQGDRFIIASLISIILLIFFFMVYPTLAIFISMFYDGSEFVPSQVLSILQQPYVLRVIGNSLSVATTVGIVSTLFGLAFALYTTRIAKRTAFIGKIFSILPIVTPPFVVGLGVTLMLGRSGYVTAFLVDYLGFSNNWLYGFTGIVIAHTLALTPMSFMILDGALKSIHPSVEEAAYTLRSNRYQAFFYIIFPLLKPALANSFLVVVIQSLADFSTPLVLGGSFDVIATQIYFYIAGSQLDYASASTLGVILLLFSLTIFVVQYLWIGNRSYITVSGKSYRGDVQALPSGMKWAIICTLGFWVLFNFVLYGSIFYGSFTVSWGIDHTLTFNNYLNLFGQGFNSGAWPSLIQTVIFAASAAPITAIFGLLIAYITVRRDFKGKKPLEFLTLLCFAVPGTVTGVSYILAFNHQPIYLTGTGLIIILSMVMRNMPVGMRAAIAGLRQLDKALDEASLSLKAGTLKTICFVALPLLKPALLSALVTSFIRSMTTVSAIIFLVTADTRVATSYILNRVEDGEYGMAIAYGSMLIVVMMAMIFLFDWLVGDMHIARSKQKDEFGEKNGTKK</sequence>
<dbReference type="CDD" id="cd06261">
    <property type="entry name" value="TM_PBP2"/>
    <property type="match status" value="2"/>
</dbReference>
<evidence type="ECO:0000256" key="5">
    <source>
        <dbReference type="ARBA" id="ARBA00022989"/>
    </source>
</evidence>
<feature type="transmembrane region" description="Helical" evidence="7">
    <location>
        <begin position="271"/>
        <end position="298"/>
    </location>
</feature>
<keyword evidence="3" id="KW-1003">Cell membrane</keyword>